<dbReference type="HOGENOM" id="CLU_3014609_0_0_1"/>
<dbReference type="InParanoid" id="E4ZSE3"/>
<accession>E4ZSE3</accession>
<dbReference type="VEuPathDB" id="FungiDB:LEMA_P123020.1"/>
<evidence type="ECO:0000313" key="2">
    <source>
        <dbReference type="EMBL" id="CBX94323.1"/>
    </source>
</evidence>
<dbReference type="Proteomes" id="UP000002668">
    <property type="component" value="Genome"/>
</dbReference>
<protein>
    <submittedName>
        <fullName evidence="2">Predicted protein</fullName>
    </submittedName>
</protein>
<evidence type="ECO:0000256" key="1">
    <source>
        <dbReference type="SAM" id="MobiDB-lite"/>
    </source>
</evidence>
<reference evidence="3" key="1">
    <citation type="journal article" date="2011" name="Nat. Commun.">
        <title>Effector diversification within compartments of the Leptosphaeria maculans genome affected by Repeat-Induced Point mutations.</title>
        <authorList>
            <person name="Rouxel T."/>
            <person name="Grandaubert J."/>
            <person name="Hane J.K."/>
            <person name="Hoede C."/>
            <person name="van de Wouw A.P."/>
            <person name="Couloux A."/>
            <person name="Dominguez V."/>
            <person name="Anthouard V."/>
            <person name="Bally P."/>
            <person name="Bourras S."/>
            <person name="Cozijnsen A.J."/>
            <person name="Ciuffetti L.M."/>
            <person name="Degrave A."/>
            <person name="Dilmaghani A."/>
            <person name="Duret L."/>
            <person name="Fudal I."/>
            <person name="Goodwin S.B."/>
            <person name="Gout L."/>
            <person name="Glaser N."/>
            <person name="Linglin J."/>
            <person name="Kema G.H.J."/>
            <person name="Lapalu N."/>
            <person name="Lawrence C.B."/>
            <person name="May K."/>
            <person name="Meyer M."/>
            <person name="Ollivier B."/>
            <person name="Poulain J."/>
            <person name="Schoch C.L."/>
            <person name="Simon A."/>
            <person name="Spatafora J.W."/>
            <person name="Stachowiak A."/>
            <person name="Turgeon B.G."/>
            <person name="Tyler B.M."/>
            <person name="Vincent D."/>
            <person name="Weissenbach J."/>
            <person name="Amselem J."/>
            <person name="Quesneville H."/>
            <person name="Oliver R.P."/>
            <person name="Wincker P."/>
            <person name="Balesdent M.-H."/>
            <person name="Howlett B.J."/>
        </authorList>
    </citation>
    <scope>NUCLEOTIDE SEQUENCE [LARGE SCALE GENOMIC DNA]</scope>
    <source>
        <strain evidence="3">JN3 / isolate v23.1.3 / race Av1-4-5-6-7-8</strain>
    </source>
</reference>
<feature type="region of interest" description="Disordered" evidence="1">
    <location>
        <begin position="1"/>
        <end position="30"/>
    </location>
</feature>
<name>E4ZSE3_LEPMJ</name>
<evidence type="ECO:0000313" key="3">
    <source>
        <dbReference type="Proteomes" id="UP000002668"/>
    </source>
</evidence>
<dbReference type="EMBL" id="FP929121">
    <property type="protein sequence ID" value="CBX94323.1"/>
    <property type="molecule type" value="Genomic_DNA"/>
</dbReference>
<sequence length="56" mass="6091">MHSTEKRAPRSGSRRHDAVSGLRGDCDNPGRPPALSLLSHGYTLLEVCLETGIFID</sequence>
<proteinExistence type="predicted"/>
<feature type="compositionally biased region" description="Basic and acidic residues" evidence="1">
    <location>
        <begin position="1"/>
        <end position="28"/>
    </location>
</feature>
<dbReference type="AlphaFoldDB" id="E4ZSE3"/>
<gene>
    <name evidence="2" type="ORF">LEMA_P123020.1</name>
</gene>
<keyword evidence="3" id="KW-1185">Reference proteome</keyword>
<organism evidence="3">
    <name type="scientific">Leptosphaeria maculans (strain JN3 / isolate v23.1.3 / race Av1-4-5-6-7-8)</name>
    <name type="common">Blackleg fungus</name>
    <name type="synonym">Phoma lingam</name>
    <dbReference type="NCBI Taxonomy" id="985895"/>
    <lineage>
        <taxon>Eukaryota</taxon>
        <taxon>Fungi</taxon>
        <taxon>Dikarya</taxon>
        <taxon>Ascomycota</taxon>
        <taxon>Pezizomycotina</taxon>
        <taxon>Dothideomycetes</taxon>
        <taxon>Pleosporomycetidae</taxon>
        <taxon>Pleosporales</taxon>
        <taxon>Pleosporineae</taxon>
        <taxon>Leptosphaeriaceae</taxon>
        <taxon>Plenodomus</taxon>
        <taxon>Plenodomus lingam/Leptosphaeria maculans species complex</taxon>
    </lineage>
</organism>